<keyword evidence="1" id="KW-0812">Transmembrane</keyword>
<keyword evidence="1" id="KW-0472">Membrane</keyword>
<proteinExistence type="predicted"/>
<evidence type="ECO:0000313" key="3">
    <source>
        <dbReference type="WBParaSite" id="Minc3s01611g25092"/>
    </source>
</evidence>
<dbReference type="Proteomes" id="UP000887563">
    <property type="component" value="Unplaced"/>
</dbReference>
<sequence>MMGPVSVFHSNCLINDVLIRKYKKLGDSNNRHQLLFLACKGSEARSTKKRNSKYCDVDWLWIFLGIKGGFIYIYILSIFIFILFTLSTSKK</sequence>
<accession>A0A914MC39</accession>
<reference evidence="3" key="1">
    <citation type="submission" date="2022-11" db="UniProtKB">
        <authorList>
            <consortium name="WormBaseParasite"/>
        </authorList>
    </citation>
    <scope>IDENTIFICATION</scope>
</reference>
<evidence type="ECO:0000313" key="2">
    <source>
        <dbReference type="Proteomes" id="UP000887563"/>
    </source>
</evidence>
<name>A0A914MC39_MELIC</name>
<evidence type="ECO:0000256" key="1">
    <source>
        <dbReference type="SAM" id="Phobius"/>
    </source>
</evidence>
<keyword evidence="2" id="KW-1185">Reference proteome</keyword>
<dbReference type="WBParaSite" id="Minc3s01611g25092">
    <property type="protein sequence ID" value="Minc3s01611g25092"/>
    <property type="gene ID" value="Minc3s01611g25092"/>
</dbReference>
<keyword evidence="1" id="KW-1133">Transmembrane helix</keyword>
<dbReference type="AlphaFoldDB" id="A0A914MC39"/>
<organism evidence="2 3">
    <name type="scientific">Meloidogyne incognita</name>
    <name type="common">Southern root-knot nematode worm</name>
    <name type="synonym">Oxyuris incognita</name>
    <dbReference type="NCBI Taxonomy" id="6306"/>
    <lineage>
        <taxon>Eukaryota</taxon>
        <taxon>Metazoa</taxon>
        <taxon>Ecdysozoa</taxon>
        <taxon>Nematoda</taxon>
        <taxon>Chromadorea</taxon>
        <taxon>Rhabditida</taxon>
        <taxon>Tylenchina</taxon>
        <taxon>Tylenchomorpha</taxon>
        <taxon>Tylenchoidea</taxon>
        <taxon>Meloidogynidae</taxon>
        <taxon>Meloidogyninae</taxon>
        <taxon>Meloidogyne</taxon>
        <taxon>Meloidogyne incognita group</taxon>
    </lineage>
</organism>
<feature type="transmembrane region" description="Helical" evidence="1">
    <location>
        <begin position="59"/>
        <end position="86"/>
    </location>
</feature>
<protein>
    <submittedName>
        <fullName evidence="3">Candidate secreted effector</fullName>
    </submittedName>
</protein>